<dbReference type="Pfam" id="PF13379">
    <property type="entry name" value="NMT1_2"/>
    <property type="match status" value="1"/>
</dbReference>
<gene>
    <name evidence="1" type="ORF">SAMN02745704_01064</name>
</gene>
<dbReference type="EMBL" id="FUYC01000003">
    <property type="protein sequence ID" value="SKA77925.1"/>
    <property type="molecule type" value="Genomic_DNA"/>
</dbReference>
<reference evidence="1 2" key="1">
    <citation type="submission" date="2017-02" db="EMBL/GenBank/DDBJ databases">
        <authorList>
            <person name="Peterson S.W."/>
        </authorList>
    </citation>
    <scope>NUCLEOTIDE SEQUENCE [LARGE SCALE GENOMIC DNA]</scope>
    <source>
        <strain evidence="1 2">DSM 16080</strain>
    </source>
</reference>
<evidence type="ECO:0000313" key="1">
    <source>
        <dbReference type="EMBL" id="SKA77925.1"/>
    </source>
</evidence>
<proteinExistence type="predicted"/>
<dbReference type="RefSeq" id="WP_078716815.1">
    <property type="nucleotide sequence ID" value="NZ_FUYC01000003.1"/>
</dbReference>
<keyword evidence="2" id="KW-1185">Reference proteome</keyword>
<name>A0A1T4WM20_9BACT</name>
<organism evidence="1 2">
    <name type="scientific">Paucidesulfovibrio gracilis DSM 16080</name>
    <dbReference type="NCBI Taxonomy" id="1121449"/>
    <lineage>
        <taxon>Bacteria</taxon>
        <taxon>Pseudomonadati</taxon>
        <taxon>Thermodesulfobacteriota</taxon>
        <taxon>Desulfovibrionia</taxon>
        <taxon>Desulfovibrionales</taxon>
        <taxon>Desulfovibrionaceae</taxon>
        <taxon>Paucidesulfovibrio</taxon>
    </lineage>
</organism>
<dbReference type="PANTHER" id="PTHR30024">
    <property type="entry name" value="ALIPHATIC SULFONATES-BINDING PROTEIN-RELATED"/>
    <property type="match status" value="1"/>
</dbReference>
<protein>
    <submittedName>
        <fullName evidence="1">NitT/TauT family transport system substrate-binding protein</fullName>
    </submittedName>
</protein>
<dbReference type="AlphaFoldDB" id="A0A1T4WM20"/>
<dbReference type="OrthoDB" id="9815602at2"/>
<dbReference type="Proteomes" id="UP000190027">
    <property type="component" value="Unassembled WGS sequence"/>
</dbReference>
<sequence>MKRNVVWLTLAFLMCLWWNGAVWAGETIRFGVLNVLDTLPLQVAEQEGLFDEQGLDVELVPFASAMERDVAVQAGRLDGYFGDLIAALLLLDQGRPFPVVTVSYRTTPGQPMFGLATAPGLETAEHDLPGAKVGYSRSTIMEYLLDKIAEDRGLAPDHWDRVEVKKIPIRFQMLLSGQLDAALLPEPLLSLARLKGGSTAMTTEQLDLPLTVLCLHQRFAAGNARVLRSFMTAYEAALRHLREQPEKYRSLMAETCRIPKPLVSDFPIYTYPEPALPSADEVMDVQTWMRGKDMLSAPIPYTEVVASVEQDNG</sequence>
<dbReference type="STRING" id="1121449.SAMN02745704_01064"/>
<dbReference type="Gene3D" id="3.40.190.10">
    <property type="entry name" value="Periplasmic binding protein-like II"/>
    <property type="match status" value="2"/>
</dbReference>
<evidence type="ECO:0000313" key="2">
    <source>
        <dbReference type="Proteomes" id="UP000190027"/>
    </source>
</evidence>
<dbReference type="SUPFAM" id="SSF53850">
    <property type="entry name" value="Periplasmic binding protein-like II"/>
    <property type="match status" value="1"/>
</dbReference>
<accession>A0A1T4WM20</accession>